<gene>
    <name evidence="2" type="ORF">INT45_012596</name>
</gene>
<evidence type="ECO:0000313" key="3">
    <source>
        <dbReference type="Proteomes" id="UP000646827"/>
    </source>
</evidence>
<feature type="region of interest" description="Disordered" evidence="1">
    <location>
        <begin position="60"/>
        <end position="106"/>
    </location>
</feature>
<organism evidence="2 3">
    <name type="scientific">Circinella minor</name>
    <dbReference type="NCBI Taxonomy" id="1195481"/>
    <lineage>
        <taxon>Eukaryota</taxon>
        <taxon>Fungi</taxon>
        <taxon>Fungi incertae sedis</taxon>
        <taxon>Mucoromycota</taxon>
        <taxon>Mucoromycotina</taxon>
        <taxon>Mucoromycetes</taxon>
        <taxon>Mucorales</taxon>
        <taxon>Lichtheimiaceae</taxon>
        <taxon>Circinella</taxon>
    </lineage>
</organism>
<dbReference type="Proteomes" id="UP000646827">
    <property type="component" value="Unassembled WGS sequence"/>
</dbReference>
<proteinExistence type="predicted"/>
<accession>A0A8H7R3C9</accession>
<dbReference type="AlphaFoldDB" id="A0A8H7R3C9"/>
<reference evidence="2 3" key="1">
    <citation type="submission" date="2020-12" db="EMBL/GenBank/DDBJ databases">
        <title>Metabolic potential, ecology and presence of endohyphal bacteria is reflected in genomic diversity of Mucoromycotina.</title>
        <authorList>
            <person name="Muszewska A."/>
            <person name="Okrasinska A."/>
            <person name="Steczkiewicz K."/>
            <person name="Drgas O."/>
            <person name="Orlowska M."/>
            <person name="Perlinska-Lenart U."/>
            <person name="Aleksandrzak-Piekarczyk T."/>
            <person name="Szatraj K."/>
            <person name="Zielenkiewicz U."/>
            <person name="Pilsyk S."/>
            <person name="Malc E."/>
            <person name="Mieczkowski P."/>
            <person name="Kruszewska J.S."/>
            <person name="Biernat P."/>
            <person name="Pawlowska J."/>
        </authorList>
    </citation>
    <scope>NUCLEOTIDE SEQUENCE [LARGE SCALE GENOMIC DNA]</scope>
    <source>
        <strain evidence="2 3">CBS 142.35</strain>
    </source>
</reference>
<sequence>DSQDGQSEEENGEAIVLIQDQNTTVPGPSVAAPSVRGVKRGLDTTEDTFSTDEVEYVSARRRRVDEGDTNISTSHGRSEEDRVGVDGLVNDDEAPLLPPPQTARPPVVEDILAEILGDDDDD</sequence>
<feature type="non-terminal residue" evidence="2">
    <location>
        <position position="1"/>
    </location>
</feature>
<evidence type="ECO:0000313" key="2">
    <source>
        <dbReference type="EMBL" id="KAG2202830.1"/>
    </source>
</evidence>
<keyword evidence="3" id="KW-1185">Reference proteome</keyword>
<dbReference type="EMBL" id="JAEPRB010001622">
    <property type="protein sequence ID" value="KAG2202830.1"/>
    <property type="molecule type" value="Genomic_DNA"/>
</dbReference>
<protein>
    <submittedName>
        <fullName evidence="2">Uncharacterized protein</fullName>
    </submittedName>
</protein>
<evidence type="ECO:0000256" key="1">
    <source>
        <dbReference type="SAM" id="MobiDB-lite"/>
    </source>
</evidence>
<comment type="caution">
    <text evidence="2">The sequence shown here is derived from an EMBL/GenBank/DDBJ whole genome shotgun (WGS) entry which is preliminary data.</text>
</comment>
<name>A0A8H7R3C9_9FUNG</name>